<sequence>MAQIPLVPGGPNGVAASQGGSQFGTISLYIGDLDVNVTESQLYDLFSQVAQVVSVRVCRDLTTRRSLGYGYVNYSNSQDAARAMDVLNFTPLNNKPIRIMYSHRDPSLRKSGTANIFIKNLDKSIDHKALHETFSAFGNILSCKIATDASGQSKGYGFVQFDNEESAQKAIDKLNGMLINDKQVYVGHFLRKQEREIASNKTKFNNVYVKNLSESTTDEDLNRIFGDYGIITSAVVMKDADGKSKGFGFVNFDDADDAAKAVDALNGKKIDEKEWYVGKAQKKSERELELRDRFEQSMKEAADKLQGVNLYIKNLDDGIDDEKLKELFSEYGAITSCKVMRDPSGISKGSGFVAFSTPEEASRALAEMNGKMLVSKPLYVALAQRKEERRARLQAQFLQMRPVAMAPSVAPRMPMYPPGAPGLGQQFLYGQAPPAIIPPQGGFGYQQQLVPGMRPGGGPIPNFFVPMVQPGQQGQRPGGRRGANPVQQNQQPVPLMQQQMLPRGRAYRYPPGRNMPDVPMPGAAGGMLSVPYEMGGMAMRDAGLGHPMPIQALASALANSTPDQQRTLLGENLYPLVQQLEPEAAAKVTGMLLEMDQPEVLHLLESPDALKAKVAEAMELLRSVAAQQQSNTAADQLASLSLNDNLIS</sequence>
<accession>A0AAV5JHC8</accession>
<evidence type="ECO:0000256" key="8">
    <source>
        <dbReference type="ARBA" id="ARBA00022884"/>
    </source>
</evidence>
<evidence type="ECO:0000259" key="13">
    <source>
        <dbReference type="PROSITE" id="PS51309"/>
    </source>
</evidence>
<dbReference type="FunFam" id="3.30.70.330:FF:000217">
    <property type="entry name" value="Polyadenylate-binding protein"/>
    <property type="match status" value="1"/>
</dbReference>
<dbReference type="InterPro" id="IPR034364">
    <property type="entry name" value="PABP_RRM1"/>
</dbReference>
<organism evidence="14 15">
    <name type="scientific">Rubroshorea leprosula</name>
    <dbReference type="NCBI Taxonomy" id="152421"/>
    <lineage>
        <taxon>Eukaryota</taxon>
        <taxon>Viridiplantae</taxon>
        <taxon>Streptophyta</taxon>
        <taxon>Embryophyta</taxon>
        <taxon>Tracheophyta</taxon>
        <taxon>Spermatophyta</taxon>
        <taxon>Magnoliopsida</taxon>
        <taxon>eudicotyledons</taxon>
        <taxon>Gunneridae</taxon>
        <taxon>Pentapetalae</taxon>
        <taxon>rosids</taxon>
        <taxon>malvids</taxon>
        <taxon>Malvales</taxon>
        <taxon>Dipterocarpaceae</taxon>
        <taxon>Rubroshorea</taxon>
    </lineage>
</organism>
<dbReference type="InterPro" id="IPR036053">
    <property type="entry name" value="PABP-dom"/>
</dbReference>
<dbReference type="CDD" id="cd12379">
    <property type="entry name" value="RRM2_I_PABPs"/>
    <property type="match status" value="1"/>
</dbReference>
<dbReference type="FunFam" id="3.30.70.330:FF:000239">
    <property type="entry name" value="Polyadenylate-binding protein"/>
    <property type="match status" value="1"/>
</dbReference>
<dbReference type="InterPro" id="IPR006515">
    <property type="entry name" value="PABP_1234"/>
</dbReference>
<dbReference type="Gene3D" id="3.30.70.330">
    <property type="match status" value="4"/>
</dbReference>
<keyword evidence="9" id="KW-0539">Nucleus</keyword>
<dbReference type="SMART" id="SM00360">
    <property type="entry name" value="RRM"/>
    <property type="match status" value="4"/>
</dbReference>
<keyword evidence="8 10" id="KW-0694">RNA-binding</keyword>
<dbReference type="FunFam" id="1.10.1900.10:FF:000003">
    <property type="entry name" value="Polyadenylate-binding protein"/>
    <property type="match status" value="1"/>
</dbReference>
<dbReference type="NCBIfam" id="TIGR01628">
    <property type="entry name" value="PABP-1234"/>
    <property type="match status" value="1"/>
</dbReference>
<dbReference type="SUPFAM" id="SSF54928">
    <property type="entry name" value="RNA-binding domain, RBD"/>
    <property type="match status" value="3"/>
</dbReference>
<gene>
    <name evidence="14" type="ORF">SLEP1_g21652</name>
</gene>
<dbReference type="GO" id="GO:0003723">
    <property type="term" value="F:RNA binding"/>
    <property type="evidence" value="ECO:0007669"/>
    <property type="project" value="UniProtKB-UniRule"/>
</dbReference>
<dbReference type="SUPFAM" id="SSF63570">
    <property type="entry name" value="PABC (PABP) domain"/>
    <property type="match status" value="1"/>
</dbReference>
<dbReference type="InterPro" id="IPR045305">
    <property type="entry name" value="RRM2_I_PABPs"/>
</dbReference>
<keyword evidence="6" id="KW-0677">Repeat</keyword>
<keyword evidence="4 11" id="KW-0963">Cytoplasm</keyword>
<evidence type="ECO:0000256" key="7">
    <source>
        <dbReference type="ARBA" id="ARBA00022845"/>
    </source>
</evidence>
<dbReference type="FunFam" id="3.30.70.330:FF:000285">
    <property type="entry name" value="Polyadenylate-binding protein"/>
    <property type="match status" value="1"/>
</dbReference>
<evidence type="ECO:0000256" key="5">
    <source>
        <dbReference type="ARBA" id="ARBA00022581"/>
    </source>
</evidence>
<evidence type="ECO:0000256" key="4">
    <source>
        <dbReference type="ARBA" id="ARBA00022490"/>
    </source>
</evidence>
<evidence type="ECO:0000256" key="11">
    <source>
        <dbReference type="RuleBase" id="RU362004"/>
    </source>
</evidence>
<dbReference type="PROSITE" id="PS50102">
    <property type="entry name" value="RRM"/>
    <property type="match status" value="4"/>
</dbReference>
<dbReference type="SMART" id="SM00361">
    <property type="entry name" value="RRM_1"/>
    <property type="match status" value="4"/>
</dbReference>
<dbReference type="Pfam" id="PF00076">
    <property type="entry name" value="RRM_1"/>
    <property type="match status" value="4"/>
</dbReference>
<dbReference type="Pfam" id="PF00658">
    <property type="entry name" value="MLLE"/>
    <property type="match status" value="1"/>
</dbReference>
<protein>
    <recommendedName>
        <fullName evidence="11">Polyadenylate-binding protein</fullName>
        <shortName evidence="11">PABP</shortName>
    </recommendedName>
</protein>
<keyword evidence="7" id="KW-0810">Translation regulation</keyword>
<proteinExistence type="inferred from homology"/>
<evidence type="ECO:0000256" key="1">
    <source>
        <dbReference type="ARBA" id="ARBA00004123"/>
    </source>
</evidence>
<keyword evidence="15" id="KW-1185">Reference proteome</keyword>
<dbReference type="PANTHER" id="PTHR24012">
    <property type="entry name" value="RNA BINDING PROTEIN"/>
    <property type="match status" value="1"/>
</dbReference>
<dbReference type="InterPro" id="IPR002004">
    <property type="entry name" value="PABP_HYD_C"/>
</dbReference>
<comment type="similarity">
    <text evidence="3 11">Belongs to the polyadenylate-binding protein type-1 family.</text>
</comment>
<dbReference type="CDD" id="cd12381">
    <property type="entry name" value="RRM4_I_PABPs"/>
    <property type="match status" value="1"/>
</dbReference>
<dbReference type="EMBL" id="BPVZ01000032">
    <property type="protein sequence ID" value="GKV10260.1"/>
    <property type="molecule type" value="Genomic_DNA"/>
</dbReference>
<dbReference type="InterPro" id="IPR000504">
    <property type="entry name" value="RRM_dom"/>
</dbReference>
<evidence type="ECO:0000256" key="3">
    <source>
        <dbReference type="ARBA" id="ARBA00008557"/>
    </source>
</evidence>
<dbReference type="InterPro" id="IPR003954">
    <property type="entry name" value="RRM_euk-type"/>
</dbReference>
<evidence type="ECO:0000256" key="6">
    <source>
        <dbReference type="ARBA" id="ARBA00022737"/>
    </source>
</evidence>
<feature type="domain" description="RRM" evidence="12">
    <location>
        <begin position="308"/>
        <end position="385"/>
    </location>
</feature>
<dbReference type="Gene3D" id="1.10.1900.10">
    <property type="entry name" value="c-terminal domain of poly(a) binding protein"/>
    <property type="match status" value="1"/>
</dbReference>
<evidence type="ECO:0000256" key="2">
    <source>
        <dbReference type="ARBA" id="ARBA00004496"/>
    </source>
</evidence>
<dbReference type="GO" id="GO:0006417">
    <property type="term" value="P:regulation of translation"/>
    <property type="evidence" value="ECO:0007669"/>
    <property type="project" value="UniProtKB-KW"/>
</dbReference>
<feature type="domain" description="RRM" evidence="12">
    <location>
        <begin position="26"/>
        <end position="104"/>
    </location>
</feature>
<keyword evidence="5" id="KW-0945">Host-virus interaction</keyword>
<dbReference type="InterPro" id="IPR035979">
    <property type="entry name" value="RBD_domain_sf"/>
</dbReference>
<comment type="caution">
    <text evidence="14">The sequence shown here is derived from an EMBL/GenBank/DDBJ whole genome shotgun (WGS) entry which is preliminary data.</text>
</comment>
<dbReference type="FunFam" id="3.30.70.330:FF:000555">
    <property type="entry name" value="Polyadenylate-binding protein"/>
    <property type="match status" value="1"/>
</dbReference>
<comment type="subcellular location">
    <subcellularLocation>
        <location evidence="2 11">Cytoplasm</location>
    </subcellularLocation>
    <subcellularLocation>
        <location evidence="1">Nucleus</location>
    </subcellularLocation>
</comment>
<evidence type="ECO:0000256" key="10">
    <source>
        <dbReference type="PROSITE-ProRule" id="PRU00176"/>
    </source>
</evidence>
<evidence type="ECO:0000256" key="9">
    <source>
        <dbReference type="ARBA" id="ARBA00023242"/>
    </source>
</evidence>
<dbReference type="SMART" id="SM00517">
    <property type="entry name" value="PolyA"/>
    <property type="match status" value="1"/>
</dbReference>
<feature type="domain" description="PABC" evidence="13">
    <location>
        <begin position="549"/>
        <end position="626"/>
    </location>
</feature>
<evidence type="ECO:0000313" key="14">
    <source>
        <dbReference type="EMBL" id="GKV10260.1"/>
    </source>
</evidence>
<evidence type="ECO:0000259" key="12">
    <source>
        <dbReference type="PROSITE" id="PS50102"/>
    </source>
</evidence>
<dbReference type="GO" id="GO:0005737">
    <property type="term" value="C:cytoplasm"/>
    <property type="evidence" value="ECO:0007669"/>
    <property type="project" value="UniProtKB-SubCell"/>
</dbReference>
<dbReference type="CDD" id="cd12378">
    <property type="entry name" value="RRM1_I_PABPs"/>
    <property type="match status" value="1"/>
</dbReference>
<evidence type="ECO:0000313" key="15">
    <source>
        <dbReference type="Proteomes" id="UP001054252"/>
    </source>
</evidence>
<comment type="function">
    <text evidence="11">Binds the poly(A) tail of mRNA.</text>
</comment>
<dbReference type="InterPro" id="IPR012677">
    <property type="entry name" value="Nucleotide-bd_a/b_plait_sf"/>
</dbReference>
<dbReference type="AlphaFoldDB" id="A0AAV5JHC8"/>
<reference evidence="14 15" key="1">
    <citation type="journal article" date="2021" name="Commun. Biol.">
        <title>The genome of Shorea leprosula (Dipterocarpaceae) highlights the ecological relevance of drought in aseasonal tropical rainforests.</title>
        <authorList>
            <person name="Ng K.K.S."/>
            <person name="Kobayashi M.J."/>
            <person name="Fawcett J.A."/>
            <person name="Hatakeyama M."/>
            <person name="Paape T."/>
            <person name="Ng C.H."/>
            <person name="Ang C.C."/>
            <person name="Tnah L.H."/>
            <person name="Lee C.T."/>
            <person name="Nishiyama T."/>
            <person name="Sese J."/>
            <person name="O'Brien M.J."/>
            <person name="Copetti D."/>
            <person name="Mohd Noor M.I."/>
            <person name="Ong R.C."/>
            <person name="Putra M."/>
            <person name="Sireger I.Z."/>
            <person name="Indrioko S."/>
            <person name="Kosugi Y."/>
            <person name="Izuno A."/>
            <person name="Isagi Y."/>
            <person name="Lee S.L."/>
            <person name="Shimizu K.K."/>
        </authorList>
    </citation>
    <scope>NUCLEOTIDE SEQUENCE [LARGE SCALE GENOMIC DNA]</scope>
    <source>
        <strain evidence="14">214</strain>
    </source>
</reference>
<dbReference type="PROSITE" id="PS51309">
    <property type="entry name" value="PABC"/>
    <property type="match status" value="1"/>
</dbReference>
<dbReference type="Proteomes" id="UP001054252">
    <property type="component" value="Unassembled WGS sequence"/>
</dbReference>
<dbReference type="GO" id="GO:0005634">
    <property type="term" value="C:nucleus"/>
    <property type="evidence" value="ECO:0007669"/>
    <property type="project" value="UniProtKB-SubCell"/>
</dbReference>
<feature type="domain" description="RRM" evidence="12">
    <location>
        <begin position="114"/>
        <end position="191"/>
    </location>
</feature>
<name>A0AAV5JHC8_9ROSI</name>
<feature type="domain" description="RRM" evidence="12">
    <location>
        <begin position="205"/>
        <end position="282"/>
    </location>
</feature>